<dbReference type="PANTHER" id="PTHR36837:SF5">
    <property type="entry name" value="POLY-3-HYDROXYBUTYRATE SYNTHASE"/>
    <property type="match status" value="1"/>
</dbReference>
<dbReference type="InterPro" id="IPR051321">
    <property type="entry name" value="PHA/PHB_synthase"/>
</dbReference>
<dbReference type="PANTHER" id="PTHR36837">
    <property type="entry name" value="POLY(3-HYDROXYALKANOATE) POLYMERASE SUBUNIT PHAC"/>
    <property type="match status" value="1"/>
</dbReference>
<keyword evidence="3" id="KW-0808">Transferase</keyword>
<dbReference type="InterPro" id="IPR029058">
    <property type="entry name" value="AB_hydrolase_fold"/>
</dbReference>
<evidence type="ECO:0000259" key="6">
    <source>
        <dbReference type="Pfam" id="PF00561"/>
    </source>
</evidence>
<gene>
    <name evidence="8" type="primary">phaC</name>
    <name evidence="8" type="ORF">CFBP5473_09650</name>
    <name evidence="9" type="ORF">J5285_10060</name>
</gene>
<dbReference type="KEGG" id="alf:CFBP5473_09650"/>
<dbReference type="InterPro" id="IPR000073">
    <property type="entry name" value="AB_hydrolase_1"/>
</dbReference>
<feature type="domain" description="AB hydrolase-1" evidence="6">
    <location>
        <begin position="304"/>
        <end position="546"/>
    </location>
</feature>
<keyword evidence="11" id="KW-1185">Reference proteome</keyword>
<dbReference type="EMBL" id="CP072167">
    <property type="protein sequence ID" value="QYA06399.1"/>
    <property type="molecule type" value="Genomic_DNA"/>
</dbReference>
<dbReference type="GO" id="GO:0042619">
    <property type="term" value="P:poly-hydroxybutyrate biosynthetic process"/>
    <property type="evidence" value="ECO:0007669"/>
    <property type="project" value="InterPro"/>
</dbReference>
<evidence type="ECO:0000313" key="9">
    <source>
        <dbReference type="EMBL" id="QYA06399.1"/>
    </source>
</evidence>
<dbReference type="Pfam" id="PF00561">
    <property type="entry name" value="Abhydrolase_1"/>
    <property type="match status" value="1"/>
</dbReference>
<dbReference type="SUPFAM" id="SSF53474">
    <property type="entry name" value="alpha/beta-Hydrolases"/>
    <property type="match status" value="1"/>
</dbReference>
<dbReference type="NCBIfam" id="TIGR01838">
    <property type="entry name" value="PHA_synth_I"/>
    <property type="match status" value="1"/>
</dbReference>
<dbReference type="OrthoDB" id="7208816at2"/>
<evidence type="ECO:0000256" key="4">
    <source>
        <dbReference type="ARBA" id="ARBA00023315"/>
    </source>
</evidence>
<comment type="subcellular location">
    <subcellularLocation>
        <location evidence="1">Cytoplasm</location>
    </subcellularLocation>
</comment>
<evidence type="ECO:0000256" key="1">
    <source>
        <dbReference type="ARBA" id="ARBA00004496"/>
    </source>
</evidence>
<protein>
    <submittedName>
        <fullName evidence="8">Class I poly(R)-hydroxyalkanoic acid synthase</fullName>
    </submittedName>
</protein>
<dbReference type="InterPro" id="IPR010941">
    <property type="entry name" value="PhaC_N"/>
</dbReference>
<dbReference type="AlphaFoldDB" id="A0A4D7DPI6"/>
<evidence type="ECO:0000256" key="5">
    <source>
        <dbReference type="SAM" id="MobiDB-lite"/>
    </source>
</evidence>
<dbReference type="EMBL" id="CP039691">
    <property type="protein sequence ID" value="QCI98148.1"/>
    <property type="molecule type" value="Genomic_DNA"/>
</dbReference>
<evidence type="ECO:0000313" key="11">
    <source>
        <dbReference type="Proteomes" id="UP000826513"/>
    </source>
</evidence>
<dbReference type="Pfam" id="PF07167">
    <property type="entry name" value="PhaC_N"/>
    <property type="match status" value="1"/>
</dbReference>
<evidence type="ECO:0000259" key="7">
    <source>
        <dbReference type="Pfam" id="PF07167"/>
    </source>
</evidence>
<dbReference type="RefSeq" id="WP_027675820.1">
    <property type="nucleotide sequence ID" value="NZ_CP039691.1"/>
</dbReference>
<sequence length="618" mass="68678">MAGNQGGKNDTEDKGFSFDPKSADAYILRDPQAFAMNVARAVENLGKAASEWLAPRERGEIPQNNASPMSDLFQTLSDVAEYWMAEPKRSVEAQTHLLSSYFDIWQKSMAKLSDQQTGGNAERQDEEKPRSHKRFADADWQANPFFDFLQKVYFATADWAERMVTETEGLDERTREKARFYMRQVTEAISPANFAFTNPQVFRETVATSGANLVKGMAQLAEDMAAGNGNLKLRQTDYSKFVIGQNIAVTPGKVIARSDLCEIIQYAPSTEKVFKRPLLIIPPWINKFYILDLNARKSFVKWCVDQGHSVFMISWVNPDARHAGKGWADYTHEGIDFALAAIEQATGESQVNAIGYCIGGTLLASTLALHAQEKNDRIRSATLLAAQTDFTHAGELKIFIDEPQLAALDAHMKAVGYLDGAIMASVFNMLRASDLIWPYVVDNYLRGAQPPPFDLLYWNSDSTRVAAANHSFYLRNCYLENNLAEGRMVVDGKVLKLQDVTIPVYDLATREDHIAPAKSVFKGAELFGGPVQFILSGSGHIAGVVNPPEADKYQYSTGASPTGDFEEWQQKAEVHKGSWWPHWQAWTEAQENSQVAARIPGDGSLTPLCDAPGTYVLE</sequence>
<evidence type="ECO:0000256" key="3">
    <source>
        <dbReference type="ARBA" id="ARBA00022679"/>
    </source>
</evidence>
<dbReference type="Proteomes" id="UP000826513">
    <property type="component" value="Chromosome 1"/>
</dbReference>
<reference evidence="9 11" key="2">
    <citation type="submission" date="2021-03" db="EMBL/GenBank/DDBJ databases">
        <title>Rapid diversification of plasmids in a genus of pathogenic and nitrogen fixing bacteria.</title>
        <authorList>
            <person name="Weisberg A.J."/>
            <person name="Miller M."/>
            <person name="Ream W."/>
            <person name="Grunwald N.J."/>
            <person name="Chang J.H."/>
        </authorList>
    </citation>
    <scope>NUCLEOTIDE SEQUENCE [LARGE SCALE GENOMIC DNA]</scope>
    <source>
        <strain evidence="9 11">AF3.44</strain>
    </source>
</reference>
<dbReference type="STRING" id="1367849.GCA_000518585_03099"/>
<evidence type="ECO:0000256" key="2">
    <source>
        <dbReference type="ARBA" id="ARBA00022490"/>
    </source>
</evidence>
<dbReference type="GO" id="GO:0005737">
    <property type="term" value="C:cytoplasm"/>
    <property type="evidence" value="ECO:0007669"/>
    <property type="project" value="UniProtKB-SubCell"/>
</dbReference>
<name>A0A4D7DPI6_9HYPH</name>
<organism evidence="8 10">
    <name type="scientific">Agrobacterium larrymoorei</name>
    <dbReference type="NCBI Taxonomy" id="160699"/>
    <lineage>
        <taxon>Bacteria</taxon>
        <taxon>Pseudomonadati</taxon>
        <taxon>Pseudomonadota</taxon>
        <taxon>Alphaproteobacteria</taxon>
        <taxon>Hyphomicrobiales</taxon>
        <taxon>Rhizobiaceae</taxon>
        <taxon>Rhizobium/Agrobacterium group</taxon>
        <taxon>Agrobacterium</taxon>
    </lineage>
</organism>
<proteinExistence type="predicted"/>
<feature type="compositionally biased region" description="Basic and acidic residues" evidence="5">
    <location>
        <begin position="122"/>
        <end position="133"/>
    </location>
</feature>
<dbReference type="Gene3D" id="3.40.50.1820">
    <property type="entry name" value="alpha/beta hydrolase"/>
    <property type="match status" value="1"/>
</dbReference>
<reference evidence="8 10" key="1">
    <citation type="submission" date="2019-04" db="EMBL/GenBank/DDBJ databases">
        <title>Complete genome sequence of Agrobacterium larrymoorei CFBP5473.</title>
        <authorList>
            <person name="Haryono M."/>
            <person name="Chou L."/>
            <person name="Lin Y.-C."/>
            <person name="Lai E.-M."/>
            <person name="Kuo C.-H."/>
        </authorList>
    </citation>
    <scope>NUCLEOTIDE SEQUENCE [LARGE SCALE GENOMIC DNA]</scope>
    <source>
        <strain evidence="8 10">CFBP5473</strain>
    </source>
</reference>
<dbReference type="InterPro" id="IPR010963">
    <property type="entry name" value="PHA_synth_I"/>
</dbReference>
<evidence type="ECO:0000313" key="10">
    <source>
        <dbReference type="Proteomes" id="UP000298545"/>
    </source>
</evidence>
<keyword evidence="2" id="KW-0963">Cytoplasm</keyword>
<evidence type="ECO:0000313" key="8">
    <source>
        <dbReference type="EMBL" id="QCI98148.1"/>
    </source>
</evidence>
<feature type="region of interest" description="Disordered" evidence="5">
    <location>
        <begin position="113"/>
        <end position="133"/>
    </location>
</feature>
<accession>A0A4D7DPI6</accession>
<keyword evidence="4" id="KW-0012">Acyltransferase</keyword>
<feature type="domain" description="Poly-beta-hydroxybutyrate polymerase N-terminal" evidence="7">
    <location>
        <begin position="132"/>
        <end position="303"/>
    </location>
</feature>
<dbReference type="GO" id="GO:0016746">
    <property type="term" value="F:acyltransferase activity"/>
    <property type="evidence" value="ECO:0007669"/>
    <property type="project" value="UniProtKB-KW"/>
</dbReference>
<dbReference type="Proteomes" id="UP000298545">
    <property type="component" value="Chromosome circular"/>
</dbReference>